<dbReference type="EMBL" id="JBBAXC010000013">
    <property type="protein sequence ID" value="MEI5908425.1"/>
    <property type="molecule type" value="Genomic_DNA"/>
</dbReference>
<keyword evidence="2" id="KW-0805">Transcription regulation</keyword>
<dbReference type="CDD" id="cd05466">
    <property type="entry name" value="PBP2_LTTR_substrate"/>
    <property type="match status" value="1"/>
</dbReference>
<organism evidence="6 7">
    <name type="scientific">Bacillus spongiae</name>
    <dbReference type="NCBI Taxonomy" id="2683610"/>
    <lineage>
        <taxon>Bacteria</taxon>
        <taxon>Bacillati</taxon>
        <taxon>Bacillota</taxon>
        <taxon>Bacilli</taxon>
        <taxon>Bacillales</taxon>
        <taxon>Bacillaceae</taxon>
        <taxon>Bacillus</taxon>
    </lineage>
</organism>
<keyword evidence="3" id="KW-0238">DNA-binding</keyword>
<dbReference type="SUPFAM" id="SSF46785">
    <property type="entry name" value="Winged helix' DNA-binding domain"/>
    <property type="match status" value="1"/>
</dbReference>
<evidence type="ECO:0000256" key="4">
    <source>
        <dbReference type="ARBA" id="ARBA00023163"/>
    </source>
</evidence>
<accession>A0ABU8HGC1</accession>
<evidence type="ECO:0000256" key="3">
    <source>
        <dbReference type="ARBA" id="ARBA00023125"/>
    </source>
</evidence>
<dbReference type="RefSeq" id="WP_336587877.1">
    <property type="nucleotide sequence ID" value="NZ_JBBAXC010000013.1"/>
</dbReference>
<name>A0ABU8HGC1_9BACI</name>
<evidence type="ECO:0000256" key="1">
    <source>
        <dbReference type="ARBA" id="ARBA00009437"/>
    </source>
</evidence>
<dbReference type="InterPro" id="IPR000847">
    <property type="entry name" value="LysR_HTH_N"/>
</dbReference>
<gene>
    <name evidence="6" type="ORF">WAK64_15350</name>
</gene>
<dbReference type="PANTHER" id="PTHR30126:SF100">
    <property type="entry name" value="LYSR-FAMILY TRANSCRIPTIONAL REGULATOR"/>
    <property type="match status" value="1"/>
</dbReference>
<dbReference type="SUPFAM" id="SSF53850">
    <property type="entry name" value="Periplasmic binding protein-like II"/>
    <property type="match status" value="1"/>
</dbReference>
<dbReference type="PANTHER" id="PTHR30126">
    <property type="entry name" value="HTH-TYPE TRANSCRIPTIONAL REGULATOR"/>
    <property type="match status" value="1"/>
</dbReference>
<dbReference type="Gene3D" id="3.40.190.290">
    <property type="match status" value="1"/>
</dbReference>
<evidence type="ECO:0000313" key="6">
    <source>
        <dbReference type="EMBL" id="MEI5908425.1"/>
    </source>
</evidence>
<dbReference type="Proteomes" id="UP001312865">
    <property type="component" value="Unassembled WGS sequence"/>
</dbReference>
<feature type="domain" description="HTH lysR-type" evidence="5">
    <location>
        <begin position="1"/>
        <end position="58"/>
    </location>
</feature>
<dbReference type="Gene3D" id="1.10.10.10">
    <property type="entry name" value="Winged helix-like DNA-binding domain superfamily/Winged helix DNA-binding domain"/>
    <property type="match status" value="1"/>
</dbReference>
<comment type="caution">
    <text evidence="6">The sequence shown here is derived from an EMBL/GenBank/DDBJ whole genome shotgun (WGS) entry which is preliminary data.</text>
</comment>
<dbReference type="InterPro" id="IPR036388">
    <property type="entry name" value="WH-like_DNA-bd_sf"/>
</dbReference>
<sequence>MDLDYYRTFIEVVKWKNYTKAAEQLGYAQSSVTTQMKKIETSFGVKIFERVGRGMNLTHAGEQLYQYALKIIYLEDEARERLTSTKELKGTLSIGTVESLATFELVHYFQTFREKHPQIKFLIQSHLCSELYQGVLNGTYDLAIVMDRHYHHEDLKKYDLRKVEMVLIGAKDHPLSFLDHVTVKDLKDETMIFTEKGCSYRLMLEEAFKREGVICDSSLEFNGIEAIKRCVASRLGLSLLPEITVKEELEKGTLSLIPLDEPNIEVYAQLVVHKKKWMSPAMNEFIDLLNVDFLAKPN</sequence>
<dbReference type="InterPro" id="IPR036390">
    <property type="entry name" value="WH_DNA-bd_sf"/>
</dbReference>
<protein>
    <submittedName>
        <fullName evidence="6">LysR family transcriptional regulator</fullName>
    </submittedName>
</protein>
<dbReference type="PRINTS" id="PR00039">
    <property type="entry name" value="HTHLYSR"/>
</dbReference>
<keyword evidence="7" id="KW-1185">Reference proteome</keyword>
<dbReference type="PROSITE" id="PS50931">
    <property type="entry name" value="HTH_LYSR"/>
    <property type="match status" value="1"/>
</dbReference>
<dbReference type="InterPro" id="IPR005119">
    <property type="entry name" value="LysR_subst-bd"/>
</dbReference>
<proteinExistence type="inferred from homology"/>
<comment type="similarity">
    <text evidence="1">Belongs to the LysR transcriptional regulatory family.</text>
</comment>
<evidence type="ECO:0000259" key="5">
    <source>
        <dbReference type="PROSITE" id="PS50931"/>
    </source>
</evidence>
<evidence type="ECO:0000256" key="2">
    <source>
        <dbReference type="ARBA" id="ARBA00023015"/>
    </source>
</evidence>
<evidence type="ECO:0000313" key="7">
    <source>
        <dbReference type="Proteomes" id="UP001312865"/>
    </source>
</evidence>
<reference evidence="6 7" key="1">
    <citation type="journal article" date="2018" name="J. Microbiol.">
        <title>Bacillus spongiae sp. nov., isolated from sponge of Jeju Island.</title>
        <authorList>
            <person name="Lee G.E."/>
            <person name="Im W.T."/>
            <person name="Park J.S."/>
        </authorList>
    </citation>
    <scope>NUCLEOTIDE SEQUENCE [LARGE SCALE GENOMIC DNA]</scope>
    <source>
        <strain evidence="6 7">135PIL107-10</strain>
    </source>
</reference>
<dbReference type="Pfam" id="PF03466">
    <property type="entry name" value="LysR_substrate"/>
    <property type="match status" value="1"/>
</dbReference>
<keyword evidence="4" id="KW-0804">Transcription</keyword>
<dbReference type="Pfam" id="PF00126">
    <property type="entry name" value="HTH_1"/>
    <property type="match status" value="1"/>
</dbReference>